<dbReference type="Pfam" id="PF03062">
    <property type="entry name" value="MBOAT"/>
    <property type="match status" value="1"/>
</dbReference>
<dbReference type="Proteomes" id="UP000239724">
    <property type="component" value="Unassembled WGS sequence"/>
</dbReference>
<feature type="transmembrane region" description="Helical" evidence="14">
    <location>
        <begin position="110"/>
        <end position="130"/>
    </location>
</feature>
<feature type="transmembrane region" description="Helical" evidence="14">
    <location>
        <begin position="35"/>
        <end position="56"/>
    </location>
</feature>
<evidence type="ECO:0000256" key="6">
    <source>
        <dbReference type="ARBA" id="ARBA00022679"/>
    </source>
</evidence>
<evidence type="ECO:0000256" key="12">
    <source>
        <dbReference type="ARBA" id="ARBA00031030"/>
    </source>
</evidence>
<keyword evidence="7 14" id="KW-0812">Transmembrane</keyword>
<dbReference type="PIRSF" id="PIRSF500217">
    <property type="entry name" value="AlgI"/>
    <property type="match status" value="1"/>
</dbReference>
<evidence type="ECO:0000256" key="14">
    <source>
        <dbReference type="SAM" id="Phobius"/>
    </source>
</evidence>
<evidence type="ECO:0000256" key="1">
    <source>
        <dbReference type="ARBA" id="ARBA00004651"/>
    </source>
</evidence>
<evidence type="ECO:0000256" key="2">
    <source>
        <dbReference type="ARBA" id="ARBA00005182"/>
    </source>
</evidence>
<evidence type="ECO:0000256" key="13">
    <source>
        <dbReference type="PIRNR" id="PIRNR016636"/>
    </source>
</evidence>
<dbReference type="OrthoDB" id="139172at2"/>
<keyword evidence="6 13" id="KW-0808">Transferase</keyword>
<gene>
    <name evidence="15" type="ORF">CCS01_25145</name>
</gene>
<dbReference type="GO" id="GO:0016746">
    <property type="term" value="F:acyltransferase activity"/>
    <property type="evidence" value="ECO:0007669"/>
    <property type="project" value="UniProtKB-KW"/>
</dbReference>
<evidence type="ECO:0000256" key="4">
    <source>
        <dbReference type="ARBA" id="ARBA00016084"/>
    </source>
</evidence>
<keyword evidence="8" id="KW-0016">Alginate biosynthesis</keyword>
<keyword evidence="10 13" id="KW-0472">Membrane</keyword>
<dbReference type="EMBL" id="NHRY01000248">
    <property type="protein sequence ID" value="PPQ28132.1"/>
    <property type="molecule type" value="Genomic_DNA"/>
</dbReference>
<comment type="similarity">
    <text evidence="3 13">Belongs to the membrane-bound acyltransferase family.</text>
</comment>
<dbReference type="InterPro" id="IPR028362">
    <property type="entry name" value="AlgI"/>
</dbReference>
<feature type="transmembrane region" description="Helical" evidence="14">
    <location>
        <begin position="461"/>
        <end position="484"/>
    </location>
</feature>
<keyword evidence="9 14" id="KW-1133">Transmembrane helix</keyword>
<protein>
    <recommendedName>
        <fullName evidence="4">Probable alginate O-acetylase AlgI</fullName>
    </recommendedName>
    <alternativeName>
        <fullName evidence="12">Alginate biosynthesis protein AlgI</fullName>
    </alternativeName>
</protein>
<evidence type="ECO:0000256" key="11">
    <source>
        <dbReference type="ARBA" id="ARBA00023315"/>
    </source>
</evidence>
<feature type="transmembrane region" description="Helical" evidence="14">
    <location>
        <begin position="386"/>
        <end position="409"/>
    </location>
</feature>
<dbReference type="AlphaFoldDB" id="A0A2S6N0J7"/>
<dbReference type="PANTHER" id="PTHR13285:SF23">
    <property type="entry name" value="TEICHOIC ACID D-ALANYLTRANSFERASE"/>
    <property type="match status" value="1"/>
</dbReference>
<feature type="transmembrane region" description="Helical" evidence="14">
    <location>
        <begin position="313"/>
        <end position="336"/>
    </location>
</feature>
<evidence type="ECO:0000256" key="5">
    <source>
        <dbReference type="ARBA" id="ARBA00022475"/>
    </source>
</evidence>
<dbReference type="GO" id="GO:0005886">
    <property type="term" value="C:plasma membrane"/>
    <property type="evidence" value="ECO:0007669"/>
    <property type="project" value="UniProtKB-SubCell"/>
</dbReference>
<evidence type="ECO:0000256" key="10">
    <source>
        <dbReference type="ARBA" id="ARBA00023136"/>
    </source>
</evidence>
<evidence type="ECO:0000256" key="8">
    <source>
        <dbReference type="ARBA" id="ARBA00022841"/>
    </source>
</evidence>
<comment type="subcellular location">
    <subcellularLocation>
        <location evidence="1">Cell membrane</location>
        <topology evidence="1">Multi-pass membrane protein</topology>
    </subcellularLocation>
</comment>
<keyword evidence="5 13" id="KW-1003">Cell membrane</keyword>
<dbReference type="RefSeq" id="WP_104521572.1">
    <property type="nucleotide sequence ID" value="NZ_NHRY01000248.1"/>
</dbReference>
<dbReference type="GO" id="GO:0042121">
    <property type="term" value="P:alginic acid biosynthetic process"/>
    <property type="evidence" value="ECO:0007669"/>
    <property type="project" value="UniProtKB-KW"/>
</dbReference>
<feature type="transmembrane region" description="Helical" evidence="14">
    <location>
        <begin position="429"/>
        <end position="449"/>
    </location>
</feature>
<evidence type="ECO:0000313" key="16">
    <source>
        <dbReference type="Proteomes" id="UP000239724"/>
    </source>
</evidence>
<reference evidence="15 16" key="1">
    <citation type="journal article" date="2018" name="Arch. Microbiol.">
        <title>New insights into the metabolic potential of the phototrophic purple bacterium Rhodopila globiformis DSM 161(T) from its draft genome sequence and evidence for a vanadium-dependent nitrogenase.</title>
        <authorList>
            <person name="Imhoff J.F."/>
            <person name="Rahn T."/>
            <person name="Kunzel S."/>
            <person name="Neulinger S.C."/>
        </authorList>
    </citation>
    <scope>NUCLEOTIDE SEQUENCE [LARGE SCALE GENOMIC DNA]</scope>
    <source>
        <strain evidence="15 16">DSM 161</strain>
    </source>
</reference>
<evidence type="ECO:0000256" key="3">
    <source>
        <dbReference type="ARBA" id="ARBA00010323"/>
    </source>
</evidence>
<accession>A0A2S6N0J7</accession>
<evidence type="ECO:0000256" key="7">
    <source>
        <dbReference type="ARBA" id="ARBA00022692"/>
    </source>
</evidence>
<proteinExistence type="inferred from homology"/>
<feature type="transmembrane region" description="Helical" evidence="14">
    <location>
        <begin position="77"/>
        <end position="95"/>
    </location>
</feature>
<comment type="caution">
    <text evidence="15">The sequence shown here is derived from an EMBL/GenBank/DDBJ whole genome shotgun (WGS) entry which is preliminary data.</text>
</comment>
<keyword evidence="11 13" id="KW-0012">Acyltransferase</keyword>
<organism evidence="15 16">
    <name type="scientific">Rhodopila globiformis</name>
    <name type="common">Rhodopseudomonas globiformis</name>
    <dbReference type="NCBI Taxonomy" id="1071"/>
    <lineage>
        <taxon>Bacteria</taxon>
        <taxon>Pseudomonadati</taxon>
        <taxon>Pseudomonadota</taxon>
        <taxon>Alphaproteobacteria</taxon>
        <taxon>Acetobacterales</taxon>
        <taxon>Acetobacteraceae</taxon>
        <taxon>Rhodopila</taxon>
    </lineage>
</organism>
<name>A0A2S6N0J7_RHOGL</name>
<feature type="transmembrane region" description="Helical" evidence="14">
    <location>
        <begin position="356"/>
        <end position="374"/>
    </location>
</feature>
<keyword evidence="16" id="KW-1185">Reference proteome</keyword>
<evidence type="ECO:0000256" key="9">
    <source>
        <dbReference type="ARBA" id="ARBA00022989"/>
    </source>
</evidence>
<dbReference type="InterPro" id="IPR004299">
    <property type="entry name" value="MBOAT_fam"/>
</dbReference>
<dbReference type="PIRSF" id="PIRSF016636">
    <property type="entry name" value="AlgI_DltB"/>
    <property type="match status" value="1"/>
</dbReference>
<sequence length="486" mass="53330">MMFHSPLFILGFLPLCLTGFFTVGAVAGGRLALGWLIAASLVFYGWWNPVYVPLLIGSVLTNHAIVQMIRRSPRPRAWMIVGVTLNLAVLGWFKYADFLLHSIAPSAPPLHITLPLAISFFTFQQIMMVVDTARGGEAARAEAAGFLPYAAFVTFFPHLIAGPIVRPAEIIPQLTVRDLARPRMQNLSDGLLIFLLGLAKKCVLADTFGSFADTGFGAVAHGATLTFFEAWYATLSYALQIYFDFSGYSDMAIGLARMLNVRFPLNFDSPYQAPDIAAFWRRWHITLGAFLRAYVYIPLGGNRARPRRQAANLMVTMLLAGLWHGAGWNFVAWGGLHGLYLVIHAQYRRWFPPMPALLGQALTLAAVVLAWVPFRAASFADTLAMFRGLAGLNGIALPRMIVSALPPLAAVATPVPLLPSLAEARTLSFPEVSACLLLGWMIVLALPNVHRMSERARTATLTAGFAFSVQAVFFAPHIAPFLYFQF</sequence>
<dbReference type="InterPro" id="IPR024194">
    <property type="entry name" value="Ac/AlaTfrase_AlgI/DltB"/>
</dbReference>
<evidence type="ECO:0000313" key="15">
    <source>
        <dbReference type="EMBL" id="PPQ28132.1"/>
    </source>
</evidence>
<dbReference type="PANTHER" id="PTHR13285">
    <property type="entry name" value="ACYLTRANSFERASE"/>
    <property type="match status" value="1"/>
</dbReference>
<comment type="pathway">
    <text evidence="2">Glycan biosynthesis; alginate biosynthesis.</text>
</comment>
<dbReference type="InterPro" id="IPR051085">
    <property type="entry name" value="MB_O-acyltransferase"/>
</dbReference>